<name>A0A6J6GVB6_9ZZZZ</name>
<evidence type="ECO:0000256" key="1">
    <source>
        <dbReference type="SAM" id="MobiDB-lite"/>
    </source>
</evidence>
<reference evidence="2" key="1">
    <citation type="submission" date="2020-05" db="EMBL/GenBank/DDBJ databases">
        <authorList>
            <person name="Chiriac C."/>
            <person name="Salcher M."/>
            <person name="Ghai R."/>
            <person name="Kavagutti S V."/>
        </authorList>
    </citation>
    <scope>NUCLEOTIDE SEQUENCE</scope>
</reference>
<feature type="region of interest" description="Disordered" evidence="1">
    <location>
        <begin position="1"/>
        <end position="21"/>
    </location>
</feature>
<protein>
    <submittedName>
        <fullName evidence="2">Unannotated protein</fullName>
    </submittedName>
</protein>
<sequence length="181" mass="19206">MSIAGMLLSHPARPMKPSRRSAWTTVSTESQITSRLTSDARMPSWPMLMPSLTVMVPNSIGKPPPARTPSLARSARRRNVMLQGVTSFQALAMPTCGFTKSASVMPIARSMARAGALVMPSVTSRLRGFTSTGVPGVAGAGAVGCSEEASDMCLTLQRASGGRPDRSGQVARDPDRVSYRR</sequence>
<accession>A0A6J6GVB6</accession>
<dbReference type="EMBL" id="CAEZSR010000355">
    <property type="protein sequence ID" value="CAB4602885.1"/>
    <property type="molecule type" value="Genomic_DNA"/>
</dbReference>
<feature type="region of interest" description="Disordered" evidence="1">
    <location>
        <begin position="158"/>
        <end position="181"/>
    </location>
</feature>
<dbReference type="AlphaFoldDB" id="A0A6J6GVB6"/>
<organism evidence="2">
    <name type="scientific">freshwater metagenome</name>
    <dbReference type="NCBI Taxonomy" id="449393"/>
    <lineage>
        <taxon>unclassified sequences</taxon>
        <taxon>metagenomes</taxon>
        <taxon>ecological metagenomes</taxon>
    </lineage>
</organism>
<feature type="compositionally biased region" description="Basic and acidic residues" evidence="1">
    <location>
        <begin position="172"/>
        <end position="181"/>
    </location>
</feature>
<proteinExistence type="predicted"/>
<gene>
    <name evidence="2" type="ORF">UFOPK1493_04449</name>
</gene>
<evidence type="ECO:0000313" key="2">
    <source>
        <dbReference type="EMBL" id="CAB4602885.1"/>
    </source>
</evidence>